<dbReference type="Pfam" id="PF14295">
    <property type="entry name" value="PAN_4"/>
    <property type="match status" value="1"/>
</dbReference>
<evidence type="ECO:0000313" key="5">
    <source>
        <dbReference type="EMBL" id="KAI5430328.1"/>
    </source>
</evidence>
<dbReference type="GO" id="GO:0016020">
    <property type="term" value="C:membrane"/>
    <property type="evidence" value="ECO:0007669"/>
    <property type="project" value="TreeGrafter"/>
</dbReference>
<evidence type="ECO:0000259" key="4">
    <source>
        <dbReference type="Pfam" id="PF14295"/>
    </source>
</evidence>
<sequence length="565" mass="64294">MKEQLQWMMVLKYLKWTSPNKVQLRYEVNGQSYIFKMCSSKPPIKKSPTKKDKVIVVAPTKIAIENKTKDSEIRGKEKRSTMDKERMYNERRDGERSDKEEDQYMSDELDSSDPDASKDEKPPKYEKFMKEQLGKEYEFKLGMEFSSLSDFKDAIIEWGPIIFQGYYKDEVQTREVIDEEGWLHTGDIGTWIAGGRLKIIDRKKNIFKLAQGEYIALEKIENVYVKCNFVAQCFIYGDSFISYLIAFVSVDPDVMKAWAASQGIVHNDLTPLCNNPKAKAAFLAEMDAVGREAHLRGFEFARAVTLVAKPFAMENGLLTPTMKIKRPQAKEYFAKAISDMYNEISISDPSLKPLLDDKPDGTEDSEEEVLPGRVLPHECKPELHTDYDGSAVKWGLTHHKDSAADCCQACLDHAKRAKEGEKKCNIWVYCPSEFGCHSPDVYQHKHQECWLKSAEKPKLNFKNRYPEWYRNSHPSAPTADTSKVPAHQMPIVSTLTRLFNETSEALGGSRANPAKRREIEDNSKRLGGLFAKLNSGDISKNASDKLLQLCQALDNGDFGTALQIQ</sequence>
<evidence type="ECO:0000313" key="6">
    <source>
        <dbReference type="Proteomes" id="UP001058974"/>
    </source>
</evidence>
<organism evidence="5 6">
    <name type="scientific">Pisum sativum</name>
    <name type="common">Garden pea</name>
    <name type="synonym">Lathyrus oleraceus</name>
    <dbReference type="NCBI Taxonomy" id="3888"/>
    <lineage>
        <taxon>Eukaryota</taxon>
        <taxon>Viridiplantae</taxon>
        <taxon>Streptophyta</taxon>
        <taxon>Embryophyta</taxon>
        <taxon>Tracheophyta</taxon>
        <taxon>Spermatophyta</taxon>
        <taxon>Magnoliopsida</taxon>
        <taxon>eudicotyledons</taxon>
        <taxon>Gunneridae</taxon>
        <taxon>Pentapetalae</taxon>
        <taxon>rosids</taxon>
        <taxon>fabids</taxon>
        <taxon>Fabales</taxon>
        <taxon>Fabaceae</taxon>
        <taxon>Papilionoideae</taxon>
        <taxon>50 kb inversion clade</taxon>
        <taxon>NPAAA clade</taxon>
        <taxon>Hologalegina</taxon>
        <taxon>IRL clade</taxon>
        <taxon>Fabeae</taxon>
        <taxon>Lathyrus</taxon>
    </lineage>
</organism>
<reference evidence="5 6" key="1">
    <citation type="journal article" date="2022" name="Nat. Genet.">
        <title>Improved pea reference genome and pan-genome highlight genomic features and evolutionary characteristics.</title>
        <authorList>
            <person name="Yang T."/>
            <person name="Liu R."/>
            <person name="Luo Y."/>
            <person name="Hu S."/>
            <person name="Wang D."/>
            <person name="Wang C."/>
            <person name="Pandey M.K."/>
            <person name="Ge S."/>
            <person name="Xu Q."/>
            <person name="Li N."/>
            <person name="Li G."/>
            <person name="Huang Y."/>
            <person name="Saxena R.K."/>
            <person name="Ji Y."/>
            <person name="Li M."/>
            <person name="Yan X."/>
            <person name="He Y."/>
            <person name="Liu Y."/>
            <person name="Wang X."/>
            <person name="Xiang C."/>
            <person name="Varshney R.K."/>
            <person name="Ding H."/>
            <person name="Gao S."/>
            <person name="Zong X."/>
        </authorList>
    </citation>
    <scope>NUCLEOTIDE SEQUENCE [LARGE SCALE GENOMIC DNA]</scope>
    <source>
        <strain evidence="5 6">cv. Zhongwan 6</strain>
    </source>
</reference>
<proteinExistence type="predicted"/>
<keyword evidence="1" id="KW-0547">Nucleotide-binding</keyword>
<keyword evidence="6" id="KW-1185">Reference proteome</keyword>
<feature type="compositionally biased region" description="Acidic residues" evidence="3">
    <location>
        <begin position="100"/>
        <end position="113"/>
    </location>
</feature>
<dbReference type="InterPro" id="IPR042099">
    <property type="entry name" value="ANL_N_sf"/>
</dbReference>
<evidence type="ECO:0000256" key="3">
    <source>
        <dbReference type="SAM" id="MobiDB-lite"/>
    </source>
</evidence>
<dbReference type="PANTHER" id="PTHR43272">
    <property type="entry name" value="LONG-CHAIN-FATTY-ACID--COA LIGASE"/>
    <property type="match status" value="1"/>
</dbReference>
<dbReference type="GO" id="GO:0005783">
    <property type="term" value="C:endoplasmic reticulum"/>
    <property type="evidence" value="ECO:0007669"/>
    <property type="project" value="TreeGrafter"/>
</dbReference>
<dbReference type="Proteomes" id="UP001058974">
    <property type="component" value="Chromosome 3"/>
</dbReference>
<accession>A0A9D5B1K3</accession>
<dbReference type="GO" id="GO:0004467">
    <property type="term" value="F:long-chain fatty acid-CoA ligase activity"/>
    <property type="evidence" value="ECO:0007669"/>
    <property type="project" value="TreeGrafter"/>
</dbReference>
<dbReference type="InterPro" id="IPR003609">
    <property type="entry name" value="Pan_app"/>
</dbReference>
<dbReference type="AlphaFoldDB" id="A0A9D5B1K3"/>
<dbReference type="SUPFAM" id="SSF56801">
    <property type="entry name" value="Acetyl-CoA synthetase-like"/>
    <property type="match status" value="1"/>
</dbReference>
<feature type="region of interest" description="Disordered" evidence="3">
    <location>
        <begin position="68"/>
        <end position="124"/>
    </location>
</feature>
<dbReference type="Gramene" id="Psat03G0478100-T1">
    <property type="protein sequence ID" value="KAI5430328.1"/>
    <property type="gene ID" value="KIW84_034781"/>
</dbReference>
<feature type="compositionally biased region" description="Basic and acidic residues" evidence="3">
    <location>
        <begin position="68"/>
        <end position="99"/>
    </location>
</feature>
<evidence type="ECO:0000256" key="1">
    <source>
        <dbReference type="ARBA" id="ARBA00022741"/>
    </source>
</evidence>
<evidence type="ECO:0000256" key="2">
    <source>
        <dbReference type="ARBA" id="ARBA00022840"/>
    </source>
</evidence>
<dbReference type="GO" id="GO:0005524">
    <property type="term" value="F:ATP binding"/>
    <property type="evidence" value="ECO:0007669"/>
    <property type="project" value="UniProtKB-KW"/>
</dbReference>
<feature type="domain" description="Apple" evidence="4">
    <location>
        <begin position="385"/>
        <end position="452"/>
    </location>
</feature>
<feature type="region of interest" description="Disordered" evidence="3">
    <location>
        <begin position="351"/>
        <end position="370"/>
    </location>
</feature>
<keyword evidence="2" id="KW-0067">ATP-binding</keyword>
<comment type="caution">
    <text evidence="5">The sequence shown here is derived from an EMBL/GenBank/DDBJ whole genome shotgun (WGS) entry which is preliminary data.</text>
</comment>
<dbReference type="Gene3D" id="1.20.940.10">
    <property type="entry name" value="Functional domain of the splicing factor Prp18"/>
    <property type="match status" value="1"/>
</dbReference>
<dbReference type="FunFam" id="1.20.940.10:FF:000003">
    <property type="entry name" value="Protein transport protein SEC31 homolog B"/>
    <property type="match status" value="1"/>
</dbReference>
<dbReference type="EMBL" id="JAMSHJ010000003">
    <property type="protein sequence ID" value="KAI5430328.1"/>
    <property type="molecule type" value="Genomic_DNA"/>
</dbReference>
<gene>
    <name evidence="5" type="ORF">KIW84_034781</name>
</gene>
<dbReference type="Gene3D" id="3.40.50.12780">
    <property type="entry name" value="N-terminal domain of ligase-like"/>
    <property type="match status" value="1"/>
</dbReference>
<name>A0A9D5B1K3_PEA</name>
<dbReference type="PANTHER" id="PTHR43272:SF33">
    <property type="entry name" value="AMP-BINDING DOMAIN-CONTAINING PROTEIN-RELATED"/>
    <property type="match status" value="1"/>
</dbReference>
<dbReference type="Gene3D" id="3.50.4.10">
    <property type="entry name" value="Hepatocyte Growth Factor"/>
    <property type="match status" value="1"/>
</dbReference>
<protein>
    <recommendedName>
        <fullName evidence="4">Apple domain-containing protein</fullName>
    </recommendedName>
</protein>
<feature type="compositionally biased region" description="Basic and acidic residues" evidence="3">
    <location>
        <begin position="115"/>
        <end position="124"/>
    </location>
</feature>